<dbReference type="AlphaFoldDB" id="S3DEY0"/>
<name>S3DEY0_GLAL2</name>
<evidence type="ECO:0000256" key="1">
    <source>
        <dbReference type="SAM" id="MobiDB-lite"/>
    </source>
</evidence>
<dbReference type="Proteomes" id="UP000016922">
    <property type="component" value="Unassembled WGS sequence"/>
</dbReference>
<dbReference type="OrthoDB" id="3565153at2759"/>
<dbReference type="InterPro" id="IPR045518">
    <property type="entry name" value="2EXR"/>
</dbReference>
<reference evidence="3 4" key="1">
    <citation type="journal article" date="2013" name="BMC Genomics">
        <title>Genomics-driven discovery of the pneumocandin biosynthetic gene cluster in the fungus Glarea lozoyensis.</title>
        <authorList>
            <person name="Chen L."/>
            <person name="Yue Q."/>
            <person name="Zhang X."/>
            <person name="Xiang M."/>
            <person name="Wang C."/>
            <person name="Li S."/>
            <person name="Che Y."/>
            <person name="Ortiz-Lopez F.J."/>
            <person name="Bills G.F."/>
            <person name="Liu X."/>
            <person name="An Z."/>
        </authorList>
    </citation>
    <scope>NUCLEOTIDE SEQUENCE [LARGE SCALE GENOMIC DNA]</scope>
    <source>
        <strain evidence="4">ATCC 20868 / MF5171</strain>
    </source>
</reference>
<keyword evidence="4" id="KW-1185">Reference proteome</keyword>
<sequence>MENLPTIWSAVDPAPQQPPPVRNTTPMVAQKNIAVASNIDTSLEIYGSPKAITEFHLFGKLPTELRLHIWGLASPPSNIFYGTFDLPSTRDLRPRIRPTNTALLQACTEARNELVTSERIKRWHPTYQSCFDLLHKPVKVGRRYPNQAEPSYLRPCLPPCYISLSYDIVYVRRLEINNLEDPITAHVIDVLSKVPYLIMNGYPSRTEAFRKVLSAVSFKHTKKLFIMTFTHNDSRLNRARDEAHLRRAERVNGKKISAEYIFPSDIEDMSILDLHDGIRPGRGRVDFGTRN</sequence>
<dbReference type="RefSeq" id="XP_008081957.1">
    <property type="nucleotide sequence ID" value="XM_008083766.1"/>
</dbReference>
<evidence type="ECO:0000313" key="4">
    <source>
        <dbReference type="Proteomes" id="UP000016922"/>
    </source>
</evidence>
<dbReference type="EMBL" id="KE145363">
    <property type="protein sequence ID" value="EPE30546.1"/>
    <property type="molecule type" value="Genomic_DNA"/>
</dbReference>
<dbReference type="PANTHER" id="PTHR35910">
    <property type="entry name" value="2EXR DOMAIN-CONTAINING PROTEIN"/>
    <property type="match status" value="1"/>
</dbReference>
<proteinExistence type="predicted"/>
<dbReference type="PANTHER" id="PTHR35910:SF6">
    <property type="entry name" value="2EXR DOMAIN-CONTAINING PROTEIN"/>
    <property type="match status" value="1"/>
</dbReference>
<evidence type="ECO:0000313" key="3">
    <source>
        <dbReference type="EMBL" id="EPE30546.1"/>
    </source>
</evidence>
<accession>S3DEY0</accession>
<gene>
    <name evidence="3" type="ORF">GLAREA_03513</name>
</gene>
<protein>
    <recommendedName>
        <fullName evidence="2">2EXR domain-containing protein</fullName>
    </recommendedName>
</protein>
<feature type="domain" description="2EXR" evidence="2">
    <location>
        <begin position="55"/>
        <end position="118"/>
    </location>
</feature>
<dbReference type="KEGG" id="glz:GLAREA_03513"/>
<feature type="region of interest" description="Disordered" evidence="1">
    <location>
        <begin position="1"/>
        <end position="22"/>
    </location>
</feature>
<dbReference type="HOGENOM" id="CLU_956593_0_0_1"/>
<evidence type="ECO:0000259" key="2">
    <source>
        <dbReference type="Pfam" id="PF20150"/>
    </source>
</evidence>
<dbReference type="Pfam" id="PF20150">
    <property type="entry name" value="2EXR"/>
    <property type="match status" value="1"/>
</dbReference>
<dbReference type="GeneID" id="19462568"/>
<organism evidence="3 4">
    <name type="scientific">Glarea lozoyensis (strain ATCC 20868 / MF5171)</name>
    <dbReference type="NCBI Taxonomy" id="1116229"/>
    <lineage>
        <taxon>Eukaryota</taxon>
        <taxon>Fungi</taxon>
        <taxon>Dikarya</taxon>
        <taxon>Ascomycota</taxon>
        <taxon>Pezizomycotina</taxon>
        <taxon>Leotiomycetes</taxon>
        <taxon>Helotiales</taxon>
        <taxon>Helotiaceae</taxon>
        <taxon>Glarea</taxon>
    </lineage>
</organism>